<dbReference type="GO" id="GO:0006633">
    <property type="term" value="P:fatty acid biosynthetic process"/>
    <property type="evidence" value="ECO:0007669"/>
    <property type="project" value="TreeGrafter"/>
</dbReference>
<feature type="non-terminal residue" evidence="4">
    <location>
        <position position="114"/>
    </location>
</feature>
<gene>
    <name evidence="4" type="ORF">VM95_38160</name>
</gene>
<reference evidence="4 5" key="1">
    <citation type="submission" date="2015-02" db="EMBL/GenBank/DDBJ databases">
        <authorList>
            <person name="Ju K.-S."/>
            <person name="Doroghazi J.R."/>
            <person name="Metcalf W."/>
        </authorList>
    </citation>
    <scope>NUCLEOTIDE SEQUENCE [LARGE SCALE GENOMIC DNA]</scope>
    <source>
        <strain evidence="4 5">ATCC 31215</strain>
    </source>
</reference>
<sequence>DTSEEFAASIAACEAALKPHVDWSLTDVLRGGGDLTRVDVVQPALFAMMVSLAELWRSLGVEPAAVIGHSQGEIAAATVAGALSLEDGARVAALRSQAILAIAGQGGMASLPLP</sequence>
<name>A0A0F2T5F6_STRR3</name>
<dbReference type="PANTHER" id="PTHR43775">
    <property type="entry name" value="FATTY ACID SYNTHASE"/>
    <property type="match status" value="1"/>
</dbReference>
<dbReference type="InterPro" id="IPR001227">
    <property type="entry name" value="Ac_transferase_dom_sf"/>
</dbReference>
<dbReference type="EMBL" id="JZKH01000351">
    <property type="protein sequence ID" value="KJS57681.1"/>
    <property type="molecule type" value="Genomic_DNA"/>
</dbReference>
<keyword evidence="1" id="KW-0808">Transferase</keyword>
<feature type="domain" description="Malonyl-CoA:ACP transacylase (MAT)" evidence="3">
    <location>
        <begin position="1"/>
        <end position="114"/>
    </location>
</feature>
<protein>
    <recommendedName>
        <fullName evidence="3">Malonyl-CoA:ACP transacylase (MAT) domain-containing protein</fullName>
    </recommendedName>
</protein>
<dbReference type="Pfam" id="PF00698">
    <property type="entry name" value="Acyl_transf_1"/>
    <property type="match status" value="1"/>
</dbReference>
<accession>A0A0F2T5F6</accession>
<dbReference type="AlphaFoldDB" id="A0A0F2T5F6"/>
<dbReference type="SUPFAM" id="SSF52151">
    <property type="entry name" value="FabD/lysophospholipase-like"/>
    <property type="match status" value="1"/>
</dbReference>
<dbReference type="Gene3D" id="3.40.366.10">
    <property type="entry name" value="Malonyl-Coenzyme A Acyl Carrier Protein, domain 2"/>
    <property type="match status" value="1"/>
</dbReference>
<dbReference type="OrthoDB" id="9778690at2"/>
<evidence type="ECO:0000313" key="5">
    <source>
        <dbReference type="Proteomes" id="UP000033699"/>
    </source>
</evidence>
<proteinExistence type="predicted"/>
<dbReference type="InterPro" id="IPR014043">
    <property type="entry name" value="Acyl_transferase_dom"/>
</dbReference>
<evidence type="ECO:0000313" key="4">
    <source>
        <dbReference type="EMBL" id="KJS57681.1"/>
    </source>
</evidence>
<dbReference type="RefSeq" id="WP_045706310.1">
    <property type="nucleotide sequence ID" value="NZ_JZKH01000351.1"/>
</dbReference>
<dbReference type="Proteomes" id="UP000033699">
    <property type="component" value="Unassembled WGS sequence"/>
</dbReference>
<comment type="caution">
    <text evidence="4">The sequence shown here is derived from an EMBL/GenBank/DDBJ whole genome shotgun (WGS) entry which is preliminary data.</text>
</comment>
<evidence type="ECO:0000256" key="2">
    <source>
        <dbReference type="ARBA" id="ARBA00023268"/>
    </source>
</evidence>
<organism evidence="4 5">
    <name type="scientific">Streptomyces rubellomurinus (strain ATCC 31215)</name>
    <dbReference type="NCBI Taxonomy" id="359131"/>
    <lineage>
        <taxon>Bacteria</taxon>
        <taxon>Bacillati</taxon>
        <taxon>Actinomycetota</taxon>
        <taxon>Actinomycetes</taxon>
        <taxon>Kitasatosporales</taxon>
        <taxon>Streptomycetaceae</taxon>
        <taxon>Streptomyces</taxon>
    </lineage>
</organism>
<dbReference type="GO" id="GO:0004312">
    <property type="term" value="F:fatty acid synthase activity"/>
    <property type="evidence" value="ECO:0007669"/>
    <property type="project" value="TreeGrafter"/>
</dbReference>
<keyword evidence="5" id="KW-1185">Reference proteome</keyword>
<evidence type="ECO:0000259" key="3">
    <source>
        <dbReference type="SMART" id="SM00827"/>
    </source>
</evidence>
<dbReference type="InterPro" id="IPR016035">
    <property type="entry name" value="Acyl_Trfase/lysoPLipase"/>
</dbReference>
<feature type="non-terminal residue" evidence="4">
    <location>
        <position position="1"/>
    </location>
</feature>
<dbReference type="PANTHER" id="PTHR43775:SF51">
    <property type="entry name" value="INACTIVE PHENOLPHTHIOCEROL SYNTHESIS POLYKETIDE SYNTHASE TYPE I PKS1-RELATED"/>
    <property type="match status" value="1"/>
</dbReference>
<evidence type="ECO:0000256" key="1">
    <source>
        <dbReference type="ARBA" id="ARBA00022679"/>
    </source>
</evidence>
<dbReference type="SMART" id="SM00827">
    <property type="entry name" value="PKS_AT"/>
    <property type="match status" value="1"/>
</dbReference>
<dbReference type="InterPro" id="IPR050091">
    <property type="entry name" value="PKS_NRPS_Biosynth_Enz"/>
</dbReference>
<keyword evidence="2" id="KW-0511">Multifunctional enzyme</keyword>